<dbReference type="SUPFAM" id="SSF54523">
    <property type="entry name" value="Pili subunits"/>
    <property type="match status" value="1"/>
</dbReference>
<sequence length="158" mass="16521">MKRLVKSPGFTLVELLVVITIIGILAAAFAFTSLRGWRVQQLQEGAGQLVADLERARSLAQRNSQDSTVTLGSTSVSVPSGSYSVTLSGTARTYTLPNGVRAAPSTGTTPNTATFTAPYGELGNTTGVVWVVSSPLVSNQLYVKLVGVTGKVILSATY</sequence>
<dbReference type="EMBL" id="AP026560">
    <property type="protein sequence ID" value="BDP40182.1"/>
    <property type="molecule type" value="Genomic_DNA"/>
</dbReference>
<proteinExistence type="predicted"/>
<keyword evidence="4" id="KW-0998">Cell outer membrane</keyword>
<evidence type="ECO:0000256" key="1">
    <source>
        <dbReference type="ARBA" id="ARBA00004203"/>
    </source>
</evidence>
<accession>A0ABN6R9Y3</accession>
<reference evidence="6" key="1">
    <citation type="submission" date="2022-07" db="EMBL/GenBank/DDBJ databases">
        <title>Complete Genome Sequence of the Radioresistant Bacterium Deinococcus aetherius ST0316, Isolated from the Air Dust collected in Lower Stratosphere above Japan.</title>
        <authorList>
            <person name="Satoh K."/>
            <person name="Hagiwara K."/>
            <person name="Katsumata K."/>
            <person name="Kubo A."/>
            <person name="Yokobori S."/>
            <person name="Yamagishi A."/>
            <person name="Oono Y."/>
            <person name="Narumi I."/>
        </authorList>
    </citation>
    <scope>NUCLEOTIDE SEQUENCE</scope>
    <source>
        <strain evidence="6">ST0316</strain>
    </source>
</reference>
<dbReference type="InterPro" id="IPR012902">
    <property type="entry name" value="N_methyl_site"/>
</dbReference>
<evidence type="ECO:0000256" key="4">
    <source>
        <dbReference type="ARBA" id="ARBA00023237"/>
    </source>
</evidence>
<keyword evidence="3" id="KW-0574">Periplasm</keyword>
<dbReference type="NCBIfam" id="TIGR02532">
    <property type="entry name" value="IV_pilin_GFxxxE"/>
    <property type="match status" value="1"/>
</dbReference>
<dbReference type="Gene3D" id="3.30.700.10">
    <property type="entry name" value="Glycoprotein, Type 4 Pilin"/>
    <property type="match status" value="1"/>
</dbReference>
<dbReference type="Pfam" id="PF07963">
    <property type="entry name" value="N_methyl"/>
    <property type="match status" value="1"/>
</dbReference>
<feature type="transmembrane region" description="Helical" evidence="5">
    <location>
        <begin position="12"/>
        <end position="31"/>
    </location>
</feature>
<keyword evidence="5" id="KW-1133">Transmembrane helix</keyword>
<protein>
    <submittedName>
        <fullName evidence="6">Pili assembly chaperone</fullName>
    </submittedName>
</protein>
<comment type="subcellular location">
    <subcellularLocation>
        <location evidence="1">Cell outer membrane</location>
        <topology evidence="1">Single-pass membrane protein</topology>
    </subcellularLocation>
    <subcellularLocation>
        <location evidence="2">Periplasm</location>
    </subcellularLocation>
</comment>
<dbReference type="Proteomes" id="UP001064971">
    <property type="component" value="Chromosome"/>
</dbReference>
<name>A0ABN6R9Y3_9DEIO</name>
<dbReference type="InterPro" id="IPR045584">
    <property type="entry name" value="Pilin-like"/>
</dbReference>
<evidence type="ECO:0000313" key="7">
    <source>
        <dbReference type="Proteomes" id="UP001064971"/>
    </source>
</evidence>
<evidence type="ECO:0000313" key="6">
    <source>
        <dbReference type="EMBL" id="BDP40182.1"/>
    </source>
</evidence>
<keyword evidence="5" id="KW-0812">Transmembrane</keyword>
<evidence type="ECO:0000256" key="5">
    <source>
        <dbReference type="SAM" id="Phobius"/>
    </source>
</evidence>
<evidence type="ECO:0000256" key="3">
    <source>
        <dbReference type="ARBA" id="ARBA00022764"/>
    </source>
</evidence>
<keyword evidence="5" id="KW-0472">Membrane</keyword>
<evidence type="ECO:0000256" key="2">
    <source>
        <dbReference type="ARBA" id="ARBA00004418"/>
    </source>
</evidence>
<gene>
    <name evidence="6" type="ORF">DAETH_01510</name>
</gene>
<organism evidence="6 7">
    <name type="scientific">Deinococcus aetherius</name>
    <dbReference type="NCBI Taxonomy" id="200252"/>
    <lineage>
        <taxon>Bacteria</taxon>
        <taxon>Thermotogati</taxon>
        <taxon>Deinococcota</taxon>
        <taxon>Deinococci</taxon>
        <taxon>Deinococcales</taxon>
        <taxon>Deinococcaceae</taxon>
        <taxon>Deinococcus</taxon>
    </lineage>
</organism>
<keyword evidence="7" id="KW-1185">Reference proteome</keyword>